<organism evidence="2 3">
    <name type="scientific">Neisseria shayeganii</name>
    <dbReference type="NCBI Taxonomy" id="607712"/>
    <lineage>
        <taxon>Bacteria</taxon>
        <taxon>Pseudomonadati</taxon>
        <taxon>Pseudomonadota</taxon>
        <taxon>Betaproteobacteria</taxon>
        <taxon>Neisseriales</taxon>
        <taxon>Neisseriaceae</taxon>
        <taxon>Neisseria</taxon>
    </lineage>
</organism>
<accession>A0A7D7N3J7</accession>
<evidence type="ECO:0000256" key="1">
    <source>
        <dbReference type="SAM" id="Coils"/>
    </source>
</evidence>
<dbReference type="RefSeq" id="WP_182122245.1">
    <property type="nucleotide sequence ID" value="NZ_CP059567.1"/>
</dbReference>
<feature type="coiled-coil region" evidence="1">
    <location>
        <begin position="5"/>
        <end position="57"/>
    </location>
</feature>
<dbReference type="Proteomes" id="UP000514752">
    <property type="component" value="Chromosome"/>
</dbReference>
<gene>
    <name evidence="2" type="ORF">H3L94_00610</name>
</gene>
<evidence type="ECO:0000313" key="2">
    <source>
        <dbReference type="EMBL" id="QMT40605.1"/>
    </source>
</evidence>
<dbReference type="KEGG" id="nsg:H3L94_00610"/>
<dbReference type="AlphaFoldDB" id="A0A7D7N3J7"/>
<proteinExistence type="predicted"/>
<name>A0A7D7N3J7_9NEIS</name>
<keyword evidence="1" id="KW-0175">Coiled coil</keyword>
<evidence type="ECO:0000313" key="3">
    <source>
        <dbReference type="Proteomes" id="UP000514752"/>
    </source>
</evidence>
<protein>
    <submittedName>
        <fullName evidence="2">Uncharacterized protein</fullName>
    </submittedName>
</protein>
<dbReference type="EMBL" id="CP059567">
    <property type="protein sequence ID" value="QMT40605.1"/>
    <property type="molecule type" value="Genomic_DNA"/>
</dbReference>
<sequence>MHSQLEHLQASIEALVHKYQTAASEKRQLKQEVDRLQQEQQQLIQQHQAAMENLNLSYTDRLGKLEAEANQYILALQQENAGYRAMLEQSAADIRHLLSRLPVSETQEPSA</sequence>
<reference evidence="2 3" key="1">
    <citation type="submission" date="2020-07" db="EMBL/GenBank/DDBJ databases">
        <title>Genomic diversity of species in the Neisseriaceae family.</title>
        <authorList>
            <person name="Vincent A.T."/>
            <person name="Bernet E."/>
            <person name="Veyrier F.J."/>
        </authorList>
    </citation>
    <scope>NUCLEOTIDE SEQUENCE [LARGE SCALE GENOMIC DNA]</scope>
    <source>
        <strain evidence="2 3">DSM 22244</strain>
    </source>
</reference>